<organism evidence="1 2">
    <name type="scientific">Sandaracinus amylolyticus</name>
    <dbReference type="NCBI Taxonomy" id="927083"/>
    <lineage>
        <taxon>Bacteria</taxon>
        <taxon>Pseudomonadati</taxon>
        <taxon>Myxococcota</taxon>
        <taxon>Polyangia</taxon>
        <taxon>Polyangiales</taxon>
        <taxon>Sandaracinaceae</taxon>
        <taxon>Sandaracinus</taxon>
    </lineage>
</organism>
<proteinExistence type="predicted"/>
<evidence type="ECO:0000313" key="2">
    <source>
        <dbReference type="Proteomes" id="UP000034883"/>
    </source>
</evidence>
<accession>A0A0F6YHV7</accession>
<dbReference type="Pfam" id="PF06074">
    <property type="entry name" value="Portal_Mu"/>
    <property type="match status" value="1"/>
</dbReference>
<dbReference type="STRING" id="927083.DB32_003219"/>
<reference evidence="1 2" key="1">
    <citation type="submission" date="2015-03" db="EMBL/GenBank/DDBJ databases">
        <title>Genome assembly of Sandaracinus amylolyticus DSM 53668.</title>
        <authorList>
            <person name="Sharma G."/>
            <person name="Subramanian S."/>
        </authorList>
    </citation>
    <scope>NUCLEOTIDE SEQUENCE [LARGE SCALE GENOMIC DNA]</scope>
    <source>
        <strain evidence="1 2">DSM 53668</strain>
    </source>
</reference>
<evidence type="ECO:0000313" key="1">
    <source>
        <dbReference type="EMBL" id="AKF06070.1"/>
    </source>
</evidence>
<sequence length="447" mass="48504">MGLRDRIAALLGVSAYAPPPANTPSLDSREVKRAREVHGGQLAPMPASQTRWYLDDLEAAVHAADSGWLGQAARLMRDARSDGKFAGVLSTRTGGLVRLPKRFRGDAEMIAALEVGHEHARSVFDEMFPATELALLAADGVLLGVGVAELCEVQGRDYPVMVRRDPEFLVYRWNEARWYFRSIIGLIPITPGDGRWILHTPGGREAPWQNGLWRAIGNAYIRKSHAREHKANWEAKLANPARVATAPAGATDSQLDEWVQQVMAWGINTVFGMRPGYDAKLLESNGRGHESFDKTIDDADEEMTVAIAGQTVTTDGGAGFQNSDIHKSIRADLIKETSDGLAYTINTQGIPPFVHARWGEDALDRSPVVEWDVTPAKDRNSEATALVSVANAMKGLDEALAKHGKKIDVEAMCTQFGLRTTAATADEIAAALANASKPKLELVRGGA</sequence>
<dbReference type="EMBL" id="CP011125">
    <property type="protein sequence ID" value="AKF06070.1"/>
    <property type="molecule type" value="Genomic_DNA"/>
</dbReference>
<dbReference type="KEGG" id="samy:DB32_003219"/>
<dbReference type="InterPro" id="IPR009279">
    <property type="entry name" value="Portal_Mu"/>
</dbReference>
<name>A0A0F6YHV7_9BACT</name>
<dbReference type="AlphaFoldDB" id="A0A0F6YHV7"/>
<gene>
    <name evidence="1" type="ORF">DB32_003219</name>
</gene>
<protein>
    <submittedName>
        <fullName evidence="1">Mu-like prophage FluMu protein gp29</fullName>
    </submittedName>
</protein>
<dbReference type="RefSeq" id="WP_053233280.1">
    <property type="nucleotide sequence ID" value="NZ_CP011125.1"/>
</dbReference>
<dbReference type="Proteomes" id="UP000034883">
    <property type="component" value="Chromosome"/>
</dbReference>
<dbReference type="OrthoDB" id="5496552at2"/>
<keyword evidence="2" id="KW-1185">Reference proteome</keyword>